<dbReference type="AlphaFoldDB" id="A0A0C9UHJ2"/>
<keyword evidence="3" id="KW-1185">Reference proteome</keyword>
<sequence>MSTCRSRKWAEEPSTPASTKVFAQEPPGDQNTRAHGPQTVPVRVQSPIGTAGAAGTSAPSLRPSQVARASGTATSGRDSPWRIISGLDSGHNLNGAPDESDYASPDEGGMENEDGSFTIQASEVGRLHEEYADLMNLKENGEIVLRKPWKLPSD</sequence>
<dbReference type="EMBL" id="KN837129">
    <property type="protein sequence ID" value="KIJ42528.1"/>
    <property type="molecule type" value="Genomic_DNA"/>
</dbReference>
<feature type="region of interest" description="Disordered" evidence="1">
    <location>
        <begin position="1"/>
        <end position="114"/>
    </location>
</feature>
<accession>A0A0C9UHJ2</accession>
<evidence type="ECO:0000313" key="2">
    <source>
        <dbReference type="EMBL" id="KIJ42528.1"/>
    </source>
</evidence>
<dbReference type="Proteomes" id="UP000054279">
    <property type="component" value="Unassembled WGS sequence"/>
</dbReference>
<name>A0A0C9UHJ2_SPHS4</name>
<protein>
    <submittedName>
        <fullName evidence="2">Unplaced genomic scaffold SPHSTscaffold_54, whole genome shotgun sequence</fullName>
    </submittedName>
</protein>
<evidence type="ECO:0000313" key="3">
    <source>
        <dbReference type="Proteomes" id="UP000054279"/>
    </source>
</evidence>
<proteinExistence type="predicted"/>
<organism evidence="2 3">
    <name type="scientific">Sphaerobolus stellatus (strain SS14)</name>
    <dbReference type="NCBI Taxonomy" id="990650"/>
    <lineage>
        <taxon>Eukaryota</taxon>
        <taxon>Fungi</taxon>
        <taxon>Dikarya</taxon>
        <taxon>Basidiomycota</taxon>
        <taxon>Agaricomycotina</taxon>
        <taxon>Agaricomycetes</taxon>
        <taxon>Phallomycetidae</taxon>
        <taxon>Geastrales</taxon>
        <taxon>Sphaerobolaceae</taxon>
        <taxon>Sphaerobolus</taxon>
    </lineage>
</organism>
<evidence type="ECO:0000256" key="1">
    <source>
        <dbReference type="SAM" id="MobiDB-lite"/>
    </source>
</evidence>
<reference evidence="2 3" key="1">
    <citation type="submission" date="2014-06" db="EMBL/GenBank/DDBJ databases">
        <title>Evolutionary Origins and Diversification of the Mycorrhizal Mutualists.</title>
        <authorList>
            <consortium name="DOE Joint Genome Institute"/>
            <consortium name="Mycorrhizal Genomics Consortium"/>
            <person name="Kohler A."/>
            <person name="Kuo A."/>
            <person name="Nagy L.G."/>
            <person name="Floudas D."/>
            <person name="Copeland A."/>
            <person name="Barry K.W."/>
            <person name="Cichocki N."/>
            <person name="Veneault-Fourrey C."/>
            <person name="LaButti K."/>
            <person name="Lindquist E.A."/>
            <person name="Lipzen A."/>
            <person name="Lundell T."/>
            <person name="Morin E."/>
            <person name="Murat C."/>
            <person name="Riley R."/>
            <person name="Ohm R."/>
            <person name="Sun H."/>
            <person name="Tunlid A."/>
            <person name="Henrissat B."/>
            <person name="Grigoriev I.V."/>
            <person name="Hibbett D.S."/>
            <person name="Martin F."/>
        </authorList>
    </citation>
    <scope>NUCLEOTIDE SEQUENCE [LARGE SCALE GENOMIC DNA]</scope>
    <source>
        <strain evidence="2 3">SS14</strain>
    </source>
</reference>
<dbReference type="HOGENOM" id="CLU_012886_3_0_1"/>
<gene>
    <name evidence="2" type="ORF">M422DRAFT_254304</name>
</gene>